<feature type="repeat" description="TPR" evidence="1">
    <location>
        <begin position="129"/>
        <end position="162"/>
    </location>
</feature>
<gene>
    <name evidence="2" type="ORF">IXB50_12260</name>
</gene>
<dbReference type="SMART" id="SM00028">
    <property type="entry name" value="TPR"/>
    <property type="match status" value="3"/>
</dbReference>
<keyword evidence="3" id="KW-1185">Reference proteome</keyword>
<evidence type="ECO:0000313" key="2">
    <source>
        <dbReference type="EMBL" id="MBT9316195.1"/>
    </source>
</evidence>
<reference evidence="2" key="1">
    <citation type="submission" date="2020-11" db="EMBL/GenBank/DDBJ databases">
        <authorList>
            <person name="Konstantinou D."/>
            <person name="Gkelis S."/>
            <person name="Popin R."/>
            <person name="Fewer D."/>
            <person name="Sivonen K."/>
        </authorList>
    </citation>
    <scope>NUCLEOTIDE SEQUENCE</scope>
    <source>
        <strain evidence="2">TAU-MAC 1115</strain>
    </source>
</reference>
<accession>A0A947GIH4</accession>
<name>A0A947GIH4_9CYAN</name>
<comment type="caution">
    <text evidence="2">The sequence shown here is derived from an EMBL/GenBank/DDBJ whole genome shotgun (WGS) entry which is preliminary data.</text>
</comment>
<dbReference type="Proteomes" id="UP000717364">
    <property type="component" value="Unassembled WGS sequence"/>
</dbReference>
<dbReference type="EMBL" id="JADOES010000022">
    <property type="protein sequence ID" value="MBT9316195.1"/>
    <property type="molecule type" value="Genomic_DNA"/>
</dbReference>
<evidence type="ECO:0000256" key="1">
    <source>
        <dbReference type="PROSITE-ProRule" id="PRU00339"/>
    </source>
</evidence>
<dbReference type="InterPro" id="IPR011990">
    <property type="entry name" value="TPR-like_helical_dom_sf"/>
</dbReference>
<dbReference type="PROSITE" id="PS50005">
    <property type="entry name" value="TPR"/>
    <property type="match status" value="1"/>
</dbReference>
<organism evidence="2 3">
    <name type="scientific">Leptothoe spongobia TAU-MAC 1115</name>
    <dbReference type="NCBI Taxonomy" id="1967444"/>
    <lineage>
        <taxon>Bacteria</taxon>
        <taxon>Bacillati</taxon>
        <taxon>Cyanobacteriota</taxon>
        <taxon>Cyanophyceae</taxon>
        <taxon>Nodosilineales</taxon>
        <taxon>Cymatolegaceae</taxon>
        <taxon>Leptothoe</taxon>
        <taxon>Leptothoe spongobia</taxon>
    </lineage>
</organism>
<dbReference type="InterPro" id="IPR019734">
    <property type="entry name" value="TPR_rpt"/>
</dbReference>
<reference evidence="2" key="2">
    <citation type="journal article" date="2021" name="Mar. Drugs">
        <title>Genome Reduction and Secondary Metabolism of the Marine Sponge-Associated Cyanobacterium Leptothoe.</title>
        <authorList>
            <person name="Konstantinou D."/>
            <person name="Popin R.V."/>
            <person name="Fewer D.P."/>
            <person name="Sivonen K."/>
            <person name="Gkelis S."/>
        </authorList>
    </citation>
    <scope>NUCLEOTIDE SEQUENCE</scope>
    <source>
        <strain evidence="2">TAU-MAC 1115</strain>
    </source>
</reference>
<dbReference type="Gene3D" id="1.25.40.10">
    <property type="entry name" value="Tetratricopeptide repeat domain"/>
    <property type="match status" value="2"/>
</dbReference>
<proteinExistence type="predicted"/>
<evidence type="ECO:0000313" key="3">
    <source>
        <dbReference type="Proteomes" id="UP000717364"/>
    </source>
</evidence>
<sequence length="194" mass="22221">MIETPFDLSYHYDDNLQDVPNNSGEMQQAIDFWQAQLDQPGLEIFQRIKLLGRIGGYARTLRNLDRAEQALSTALTLSKAIENRRFEAANSIKLAHVYQWQQRYVESETMFEAVITLCQNDPEAAPYLDFAYQHFGKCKFDQQKYAEALQCFEQALNIRMEKGDSELIASTELAIATTHSRQKCHDSGASATYH</sequence>
<dbReference type="Pfam" id="PF13424">
    <property type="entry name" value="TPR_12"/>
    <property type="match status" value="1"/>
</dbReference>
<dbReference type="RefSeq" id="WP_215609261.1">
    <property type="nucleotide sequence ID" value="NZ_JADOES010000022.1"/>
</dbReference>
<protein>
    <submittedName>
        <fullName evidence="2">Tetratricopeptide repeat protein</fullName>
    </submittedName>
</protein>
<keyword evidence="1" id="KW-0802">TPR repeat</keyword>
<dbReference type="SUPFAM" id="SSF48452">
    <property type="entry name" value="TPR-like"/>
    <property type="match status" value="1"/>
</dbReference>
<dbReference type="AlphaFoldDB" id="A0A947GIH4"/>